<dbReference type="Proteomes" id="UP000249375">
    <property type="component" value="Chromosome"/>
</dbReference>
<gene>
    <name evidence="1" type="ORF">C7Y71_004585</name>
</gene>
<dbReference type="AlphaFoldDB" id="A0A5P8E5N4"/>
<accession>A0A5P8E5N4</accession>
<dbReference type="Gene3D" id="3.30.420.250">
    <property type="match status" value="1"/>
</dbReference>
<name>A0A5P8E5N4_9BACT</name>
<dbReference type="Gene3D" id="3.30.420.260">
    <property type="match status" value="1"/>
</dbReference>
<dbReference type="RefSeq" id="WP_111897213.1">
    <property type="nucleotide sequence ID" value="NZ_CP033459.1"/>
</dbReference>
<keyword evidence="2" id="KW-1185">Reference proteome</keyword>
<dbReference type="KEGG" id="alq:C7Y71_004585"/>
<evidence type="ECO:0000313" key="1">
    <source>
        <dbReference type="EMBL" id="QFQ12349.1"/>
    </source>
</evidence>
<dbReference type="Pfam" id="PF12864">
    <property type="entry name" value="DUF3822"/>
    <property type="match status" value="1"/>
</dbReference>
<dbReference type="EMBL" id="CP033459">
    <property type="protein sequence ID" value="QFQ12349.1"/>
    <property type="molecule type" value="Genomic_DNA"/>
</dbReference>
<reference evidence="1 2" key="1">
    <citation type="submission" date="2018-11" db="EMBL/GenBank/DDBJ databases">
        <authorList>
            <person name="Na S.W."/>
            <person name="Baik M."/>
        </authorList>
    </citation>
    <scope>NUCLEOTIDE SEQUENCE [LARGE SCALE GENOMIC DNA]</scope>
    <source>
        <strain evidence="1 2">E39</strain>
    </source>
</reference>
<proteinExistence type="predicted"/>
<dbReference type="CDD" id="cd24013">
    <property type="entry name" value="ASKHA_ATPase_BT3980-like"/>
    <property type="match status" value="1"/>
</dbReference>
<evidence type="ECO:0000313" key="2">
    <source>
        <dbReference type="Proteomes" id="UP000249375"/>
    </source>
</evidence>
<sequence length="239" mass="27083">MKDKLYIRITGDDISFAIGKQVEDLQFSVHRLDRRVSFTINLRRAVEAEPLTKLERVGVDVIVSGAVIAVPLSDFREEDCEPLYDSCFRPAHKHRVFYDTLPTANVVLLYALDDSCCRAIKEKFGKVIYISEQTARLRRYSMLSATASAKRIFLHLVHRKLEMSTFEGTRLLMLNTYDTKNADDVCYYTLSVMQALGMSPAEGTLVLLEGEKMACKQAKKVLEKFVGKITELKEDGSKA</sequence>
<dbReference type="OrthoDB" id="658622at2"/>
<organism evidence="1 2">
    <name type="scientific">Pseudoprevotella muciniphila</name>
    <dbReference type="NCBI Taxonomy" id="2133944"/>
    <lineage>
        <taxon>Bacteria</taxon>
        <taxon>Pseudomonadati</taxon>
        <taxon>Bacteroidota</taxon>
        <taxon>Bacteroidia</taxon>
        <taxon>Bacteroidales</taxon>
        <taxon>Prevotellaceae</taxon>
        <taxon>Pseudoprevotella</taxon>
    </lineage>
</organism>
<dbReference type="InterPro" id="IPR024213">
    <property type="entry name" value="DUF3822"/>
</dbReference>
<protein>
    <submittedName>
        <fullName evidence="1">DUF3822 family protein</fullName>
    </submittedName>
</protein>